<evidence type="ECO:0000256" key="4">
    <source>
        <dbReference type="ARBA" id="ARBA00022729"/>
    </source>
</evidence>
<dbReference type="GO" id="GO:0004252">
    <property type="term" value="F:serine-type endopeptidase activity"/>
    <property type="evidence" value="ECO:0007669"/>
    <property type="project" value="UniProtKB-UniRule"/>
</dbReference>
<dbReference type="InterPro" id="IPR003137">
    <property type="entry name" value="PA_domain"/>
</dbReference>
<dbReference type="GO" id="GO:0006508">
    <property type="term" value="P:proteolysis"/>
    <property type="evidence" value="ECO:0007669"/>
    <property type="project" value="UniProtKB-KW"/>
</dbReference>
<feature type="chain" id="PRO_5021490618" description="GlyGly-CTERM sorting domain-containing protein" evidence="10">
    <location>
        <begin position="20"/>
        <end position="1261"/>
    </location>
</feature>
<dbReference type="InterPro" id="IPR036852">
    <property type="entry name" value="Peptidase_S8/S53_dom_sf"/>
</dbReference>
<feature type="domain" description="PA" evidence="12">
    <location>
        <begin position="427"/>
        <end position="520"/>
    </location>
</feature>
<dbReference type="InterPro" id="IPR046450">
    <property type="entry name" value="PA_dom_sf"/>
</dbReference>
<evidence type="ECO:0000256" key="1">
    <source>
        <dbReference type="ARBA" id="ARBA00011073"/>
    </source>
</evidence>
<proteinExistence type="inferred from homology"/>
<dbReference type="PROSITE" id="PS00136">
    <property type="entry name" value="SUBTILASE_ASP"/>
    <property type="match status" value="1"/>
</dbReference>
<evidence type="ECO:0000256" key="9">
    <source>
        <dbReference type="RuleBase" id="RU003355"/>
    </source>
</evidence>
<dbReference type="InterPro" id="IPR037045">
    <property type="entry name" value="S8pro/Inhibitor_I9_sf"/>
</dbReference>
<dbReference type="Proteomes" id="UP000315303">
    <property type="component" value="Unassembled WGS sequence"/>
</dbReference>
<dbReference type="InterPro" id="IPR022398">
    <property type="entry name" value="Peptidase_S8_His-AS"/>
</dbReference>
<dbReference type="InterPro" id="IPR045051">
    <property type="entry name" value="SBT"/>
</dbReference>
<keyword evidence="2" id="KW-0964">Secreted</keyword>
<comment type="caution">
    <text evidence="14">The sequence shown here is derived from an EMBL/GenBank/DDBJ whole genome shotgun (WGS) entry which is preliminary data.</text>
</comment>
<evidence type="ECO:0000256" key="6">
    <source>
        <dbReference type="ARBA" id="ARBA00022825"/>
    </source>
</evidence>
<gene>
    <name evidence="14" type="ORF">EPA86_05380</name>
</gene>
<evidence type="ECO:0000256" key="7">
    <source>
        <dbReference type="PIRSR" id="PIRSR615500-1"/>
    </source>
</evidence>
<evidence type="ECO:0000256" key="5">
    <source>
        <dbReference type="ARBA" id="ARBA00022801"/>
    </source>
</evidence>
<dbReference type="RefSeq" id="WP_140602396.1">
    <property type="nucleotide sequence ID" value="NZ_SAWY01000009.1"/>
</dbReference>
<dbReference type="CDD" id="cd02120">
    <property type="entry name" value="PA_subtilisin_like"/>
    <property type="match status" value="1"/>
</dbReference>
<dbReference type="InterPro" id="IPR000209">
    <property type="entry name" value="Peptidase_S8/S53_dom"/>
</dbReference>
<evidence type="ECO:0008006" key="16">
    <source>
        <dbReference type="Google" id="ProtNLM"/>
    </source>
</evidence>
<keyword evidence="6 8" id="KW-0720">Serine protease</keyword>
<keyword evidence="3 8" id="KW-0645">Protease</keyword>
<feature type="active site" description="Charge relay system" evidence="7 8">
    <location>
        <position position="183"/>
    </location>
</feature>
<accession>A0A502L3Y5</accession>
<dbReference type="Pfam" id="PF02225">
    <property type="entry name" value="PA"/>
    <property type="match status" value="1"/>
</dbReference>
<feature type="active site" description="Charge relay system" evidence="7 8">
    <location>
        <position position="254"/>
    </location>
</feature>
<sequence>MLKKSILAVSLLMCGSASANWGDQTIAKPYAYESKINEVVSLNAENATNHYFVQLRQMPAAFVKNAPRDNSEKLVFHSKVIQDRVSSLKEEQAEFLTAAKILLGKQLNVQFNYTTAFNGFSIKMTEQEAKAMVSMPQVLKVIRQVEYKLHTEEGPDHIGAKTVWSATPGVSHKGEGVVVGIIDSGINTDHPSFAALGGDGYTHSNPKEEYFGDCKKEGFEALCNDKLIGVYSYESITATFGDKVPHVGEDFNGHGSHVASTAAGNVLRDLPYYTAGNKESHDGNPIVGSNIPEMSGVAPHANIVSFQVCGHTGGCNVGAMVKAVEDAIEIGVDVINMSIGPNGEGPHPWLNTLDMAYLAANEAGIFASISAGNSGSGANTVGHLAPWYTVVANATHGRYFGKTLSSSINAETPFNEIEGTGMISSEITGELVYAGAKRSWAFIRQCNFDTDDQSNLPDMKGKVVLCDRGGNSLYEKALAVQELGGVGVVIRNFSGSATALYSINYPVPGIQIDEQDGKSLKEWMDNISTPEVTISAGMALSDDANANILNPSSSRGPYSDYPQLMVPHVAAPGTDIYAAYSDFMPFSNNPAPSDFSFLSGTSMAAPHVAGAAALLSQVRPDWSASQMQSALMMTANPSMLKEDRETGADVWDRGSGMIRVDQAVNSPLILDITQDEYLNSDPAEGNDFSQLNTAYIVEPNCAGICTFGRTFTATEDATWRFGLPWSRFPPVKISFSPETLEVKAGETYEVEITAEVLDSASDDWYDSQIELTSSNASVDKLLIPIRVKPLVAIVPKLVQQDYYFNEAGFDIESFMFRRPEMISFTNGPLIKGQNFTVEAAQDSDVDSEEEGKVVTPFNDLSDGVAYFTFENDGNSPQLDFYVSGATNKDTDLFVGFDSNYDGKPQEVERLCVSAGSANIGENCSVNGSVAGTYWVLVWNYSASDAVAEQDGDIVLKDKITVDVVNGTSDTLLPFNAIKSNSFSDYLNFPVSVLWSGELENNQNYYGEIKVFESDYTGTISSWGSSRLVVSQKGAPVMVTAEQSIKGNEISELIISFSPNTLSESLNLTTSITLAEGFELAQNVEGVSVNGNTLTVSKNLAANQTTASNVDIPIKMTVAMSGEFIHKYTVTSNKSSKVFEGKVQQINTNKAPLVTASASETKVVEGENFILSVEAVDNDSLTYQWRQTSGAPAFEGFKGTSEVVVTAPSVEENHILQFEVLVSDGEFEVIQTVKVTVEEKSSGGGILWLLLCLPLIFRVRKI</sequence>
<dbReference type="InterPro" id="IPR015500">
    <property type="entry name" value="Peptidase_S8_subtilisin-rel"/>
</dbReference>
<dbReference type="SUPFAM" id="SSF52743">
    <property type="entry name" value="Subtilisin-like"/>
    <property type="match status" value="1"/>
</dbReference>
<dbReference type="Pfam" id="PF00082">
    <property type="entry name" value="Peptidase_S8"/>
    <property type="match status" value="1"/>
</dbReference>
<dbReference type="Pfam" id="PF05922">
    <property type="entry name" value="Inhibitor_I9"/>
    <property type="match status" value="1"/>
</dbReference>
<keyword evidence="5 8" id="KW-0378">Hydrolase</keyword>
<dbReference type="EMBL" id="SAWY01000009">
    <property type="protein sequence ID" value="TPH17115.1"/>
    <property type="molecule type" value="Genomic_DNA"/>
</dbReference>
<dbReference type="Gene3D" id="2.60.40.3010">
    <property type="match status" value="1"/>
</dbReference>
<evidence type="ECO:0000259" key="13">
    <source>
        <dbReference type="Pfam" id="PF05922"/>
    </source>
</evidence>
<comment type="similarity">
    <text evidence="1 8 9">Belongs to the peptidase S8 family.</text>
</comment>
<evidence type="ECO:0000313" key="15">
    <source>
        <dbReference type="Proteomes" id="UP000315303"/>
    </source>
</evidence>
<evidence type="ECO:0000256" key="3">
    <source>
        <dbReference type="ARBA" id="ARBA00022670"/>
    </source>
</evidence>
<dbReference type="Gene3D" id="3.40.50.200">
    <property type="entry name" value="Peptidase S8/S53 domain"/>
    <property type="match status" value="1"/>
</dbReference>
<evidence type="ECO:0000259" key="12">
    <source>
        <dbReference type="Pfam" id="PF02225"/>
    </source>
</evidence>
<reference evidence="14 15" key="1">
    <citation type="submission" date="2019-01" db="EMBL/GenBank/DDBJ databases">
        <title>Litorilituus lipolytica sp. nov., isolated from intertidal sand of the Yellow Sea in China.</title>
        <authorList>
            <person name="Liu A."/>
        </authorList>
    </citation>
    <scope>NUCLEOTIDE SEQUENCE [LARGE SCALE GENOMIC DNA]</scope>
    <source>
        <strain evidence="14 15">RZ04</strain>
    </source>
</reference>
<dbReference type="PANTHER" id="PTHR10795">
    <property type="entry name" value="PROPROTEIN CONVERTASE SUBTILISIN/KEXIN"/>
    <property type="match status" value="1"/>
</dbReference>
<evidence type="ECO:0000313" key="14">
    <source>
        <dbReference type="EMBL" id="TPH17115.1"/>
    </source>
</evidence>
<dbReference type="Gene3D" id="2.60.120.380">
    <property type="match status" value="1"/>
</dbReference>
<name>A0A502L3Y5_9GAMM</name>
<dbReference type="SUPFAM" id="SSF52025">
    <property type="entry name" value="PA domain"/>
    <property type="match status" value="1"/>
</dbReference>
<feature type="active site" description="Charge relay system" evidence="7 8">
    <location>
        <position position="602"/>
    </location>
</feature>
<feature type="signal peptide" evidence="10">
    <location>
        <begin position="1"/>
        <end position="19"/>
    </location>
</feature>
<evidence type="ECO:0000256" key="10">
    <source>
        <dbReference type="SAM" id="SignalP"/>
    </source>
</evidence>
<feature type="domain" description="Peptidase S8/S53" evidence="11">
    <location>
        <begin position="174"/>
        <end position="645"/>
    </location>
</feature>
<dbReference type="InterPro" id="IPR023828">
    <property type="entry name" value="Peptidase_S8_Ser-AS"/>
</dbReference>
<organism evidence="14 15">
    <name type="scientific">Litorilituus lipolyticus</name>
    <dbReference type="NCBI Taxonomy" id="2491017"/>
    <lineage>
        <taxon>Bacteria</taxon>
        <taxon>Pseudomonadati</taxon>
        <taxon>Pseudomonadota</taxon>
        <taxon>Gammaproteobacteria</taxon>
        <taxon>Alteromonadales</taxon>
        <taxon>Colwelliaceae</taxon>
        <taxon>Litorilituus</taxon>
    </lineage>
</organism>
<feature type="domain" description="Inhibitor I9" evidence="13">
    <location>
        <begin position="86"/>
        <end position="150"/>
    </location>
</feature>
<dbReference type="InterPro" id="IPR010259">
    <property type="entry name" value="S8pro/Inhibitor_I9"/>
</dbReference>
<dbReference type="Gene3D" id="3.50.30.30">
    <property type="match status" value="1"/>
</dbReference>
<dbReference type="AlphaFoldDB" id="A0A502L3Y5"/>
<protein>
    <recommendedName>
        <fullName evidence="16">GlyGly-CTERM sorting domain-containing protein</fullName>
    </recommendedName>
</protein>
<dbReference type="PROSITE" id="PS51892">
    <property type="entry name" value="SUBTILASE"/>
    <property type="match status" value="1"/>
</dbReference>
<evidence type="ECO:0000256" key="8">
    <source>
        <dbReference type="PROSITE-ProRule" id="PRU01240"/>
    </source>
</evidence>
<dbReference type="Gene3D" id="3.30.70.80">
    <property type="entry name" value="Peptidase S8 propeptide/proteinase inhibitor I9"/>
    <property type="match status" value="1"/>
</dbReference>
<evidence type="ECO:0000259" key="11">
    <source>
        <dbReference type="Pfam" id="PF00082"/>
    </source>
</evidence>
<dbReference type="OrthoDB" id="614750at2"/>
<evidence type="ECO:0000256" key="2">
    <source>
        <dbReference type="ARBA" id="ARBA00022525"/>
    </source>
</evidence>
<dbReference type="PROSITE" id="PS00138">
    <property type="entry name" value="SUBTILASE_SER"/>
    <property type="match status" value="1"/>
</dbReference>
<dbReference type="PROSITE" id="PS00137">
    <property type="entry name" value="SUBTILASE_HIS"/>
    <property type="match status" value="1"/>
</dbReference>
<dbReference type="PRINTS" id="PR00723">
    <property type="entry name" value="SUBTILISIN"/>
</dbReference>
<keyword evidence="4 10" id="KW-0732">Signal</keyword>
<keyword evidence="15" id="KW-1185">Reference proteome</keyword>
<dbReference type="InterPro" id="IPR023827">
    <property type="entry name" value="Peptidase_S8_Asp-AS"/>
</dbReference>